<dbReference type="CDD" id="cd11731">
    <property type="entry name" value="Lin1944_like_SDR_c"/>
    <property type="match status" value="1"/>
</dbReference>
<dbReference type="Proteomes" id="UP000026714">
    <property type="component" value="Unassembled WGS sequence"/>
</dbReference>
<protein>
    <submittedName>
        <fullName evidence="3">Short chain dehydrogenase</fullName>
    </submittedName>
</protein>
<keyword evidence="2" id="KW-0560">Oxidoreductase</keyword>
<dbReference type="NCBIfam" id="NF005754">
    <property type="entry name" value="PRK07578.1"/>
    <property type="match status" value="1"/>
</dbReference>
<evidence type="ECO:0000313" key="4">
    <source>
        <dbReference type="Proteomes" id="UP000026714"/>
    </source>
</evidence>
<dbReference type="STRING" id="34103.SAMN05421778_12014"/>
<dbReference type="PATRIC" id="fig|1286631.3.peg.1669"/>
<evidence type="ECO:0000256" key="1">
    <source>
        <dbReference type="ARBA" id="ARBA00006484"/>
    </source>
</evidence>
<evidence type="ECO:0000313" key="3">
    <source>
        <dbReference type="EMBL" id="KDB52711.1"/>
    </source>
</evidence>
<evidence type="ECO:0000256" key="2">
    <source>
        <dbReference type="ARBA" id="ARBA00023002"/>
    </source>
</evidence>
<comment type="similarity">
    <text evidence="1">Belongs to the short-chain dehydrogenases/reductases (SDR) family.</text>
</comment>
<dbReference type="EMBL" id="AZRA01000043">
    <property type="protein sequence ID" value="KDB52711.1"/>
    <property type="molecule type" value="Genomic_DNA"/>
</dbReference>
<proteinExistence type="inferred from homology"/>
<dbReference type="SUPFAM" id="SSF51735">
    <property type="entry name" value="NAD(P)-binding Rossmann-fold domains"/>
    <property type="match status" value="1"/>
</dbReference>
<dbReference type="RefSeq" id="WP_037480604.1">
    <property type="nucleotide sequence ID" value="NZ_AZRA01000043.1"/>
</dbReference>
<dbReference type="Pfam" id="PF13561">
    <property type="entry name" value="adh_short_C2"/>
    <property type="match status" value="1"/>
</dbReference>
<dbReference type="InterPro" id="IPR002347">
    <property type="entry name" value="SDR_fam"/>
</dbReference>
<dbReference type="AlphaFoldDB" id="A0A059KMM6"/>
<accession>A0A059KMM6</accession>
<dbReference type="eggNOG" id="COG1028">
    <property type="taxonomic scope" value="Bacteria"/>
</dbReference>
<dbReference type="PANTHER" id="PTHR43477">
    <property type="entry name" value="DIHYDROANTICAPSIN 7-DEHYDROGENASE"/>
    <property type="match status" value="1"/>
</dbReference>
<sequence>MRILHVGASGTLGRAVAETLQARGHTLIRAGRQGGDIAVDITDEASVRAMYAQVGDFGALVATLGRVHFAPLADFSRAQWQIGLDDKLMGQVRLVQMGLAQVREGGSFTLTSGLLNDEPIRQGASAAMVNAALEGFVRAAALEMPRGARINLVSPTLLAESVPVYAPFFPGTAPMAAREVALGYVRSIEGAHTGRVLRMGWSLER</sequence>
<dbReference type="Gene3D" id="3.40.50.720">
    <property type="entry name" value="NAD(P)-binding Rossmann-like Domain"/>
    <property type="match status" value="1"/>
</dbReference>
<dbReference type="InterPro" id="IPR051122">
    <property type="entry name" value="SDR_DHRS6-like"/>
</dbReference>
<comment type="caution">
    <text evidence="3">The sequence shown here is derived from an EMBL/GenBank/DDBJ whole genome shotgun (WGS) entry which is preliminary data.</text>
</comment>
<name>A0A059KMM6_9BURK</name>
<dbReference type="GO" id="GO:0016491">
    <property type="term" value="F:oxidoreductase activity"/>
    <property type="evidence" value="ECO:0007669"/>
    <property type="project" value="UniProtKB-KW"/>
</dbReference>
<keyword evidence="4" id="KW-1185">Reference proteome</keyword>
<organism evidence="3 4">
    <name type="scientific">Sphaerotilus natans subsp. natans DSM 6575</name>
    <dbReference type="NCBI Taxonomy" id="1286631"/>
    <lineage>
        <taxon>Bacteria</taxon>
        <taxon>Pseudomonadati</taxon>
        <taxon>Pseudomonadota</taxon>
        <taxon>Betaproteobacteria</taxon>
        <taxon>Burkholderiales</taxon>
        <taxon>Sphaerotilaceae</taxon>
        <taxon>Sphaerotilus</taxon>
    </lineage>
</organism>
<dbReference type="InterPro" id="IPR036291">
    <property type="entry name" value="NAD(P)-bd_dom_sf"/>
</dbReference>
<reference evidence="3 4" key="1">
    <citation type="journal article" date="2014" name="FEMS Microbiol. Ecol.">
        <title>Sphaerotilus natans encrusted with nanoball-shaped Fe(III) oxide minerals formed by nitrate-reducing mixotrophic Fe(II) oxidation.</title>
        <authorList>
            <person name="Park S."/>
            <person name="Kim D.H."/>
            <person name="Lee J.H."/>
            <person name="Hur H.G."/>
        </authorList>
    </citation>
    <scope>NUCLEOTIDE SEQUENCE [LARGE SCALE GENOMIC DNA]</scope>
    <source>
        <strain evidence="3 4">DSM 6575</strain>
    </source>
</reference>
<dbReference type="PANTHER" id="PTHR43477:SF1">
    <property type="entry name" value="DIHYDROANTICAPSIN 7-DEHYDROGENASE"/>
    <property type="match status" value="1"/>
</dbReference>
<gene>
    <name evidence="3" type="ORF">X805_16970</name>
</gene>